<dbReference type="NCBIfam" id="TIGR01228">
    <property type="entry name" value="hutU"/>
    <property type="match status" value="1"/>
</dbReference>
<dbReference type="GO" id="GO:0019556">
    <property type="term" value="P:L-histidine catabolic process to glutamate and formamide"/>
    <property type="evidence" value="ECO:0007669"/>
    <property type="project" value="UniProtKB-UniPathway"/>
</dbReference>
<dbReference type="GO" id="GO:0019557">
    <property type="term" value="P:L-histidine catabolic process to glutamate and formate"/>
    <property type="evidence" value="ECO:0007669"/>
    <property type="project" value="UniProtKB-UniPathway"/>
</dbReference>
<evidence type="ECO:0000256" key="5">
    <source>
        <dbReference type="ARBA" id="ARBA00023027"/>
    </source>
</evidence>
<feature type="domain" description="Urocanase N-terminal" evidence="11">
    <location>
        <begin position="92"/>
        <end position="215"/>
    </location>
</feature>
<dbReference type="EMBL" id="ACJX03000001">
    <property type="protein sequence ID" value="KRT34448.1"/>
    <property type="molecule type" value="Genomic_DNA"/>
</dbReference>
<feature type="binding site" evidence="9">
    <location>
        <position position="405"/>
    </location>
    <ligand>
        <name>NAD(+)</name>
        <dbReference type="ChEBI" id="CHEBI:57540"/>
    </ligand>
</feature>
<keyword evidence="4 9" id="KW-0369">Histidine metabolism</keyword>
<keyword evidence="9" id="KW-0963">Cytoplasm</keyword>
<evidence type="ECO:0000256" key="9">
    <source>
        <dbReference type="HAMAP-Rule" id="MF_00577"/>
    </source>
</evidence>
<evidence type="ECO:0000256" key="8">
    <source>
        <dbReference type="ARBA" id="ARBA00047623"/>
    </source>
</evidence>
<dbReference type="InterPro" id="IPR023637">
    <property type="entry name" value="Urocanase-like"/>
</dbReference>
<dbReference type="InterPro" id="IPR036190">
    <property type="entry name" value="Urocanase_sf"/>
</dbReference>
<feature type="binding site" evidence="9">
    <location>
        <position position="278"/>
    </location>
    <ligand>
        <name>NAD(+)</name>
        <dbReference type="ChEBI" id="CHEBI:57540"/>
    </ligand>
</feature>
<dbReference type="Proteomes" id="UP000005273">
    <property type="component" value="Unassembled WGS sequence"/>
</dbReference>
<accession>A0A0T5X841</accession>
<feature type="domain" description="Urocanase C-terminal" evidence="12">
    <location>
        <begin position="446"/>
        <end position="643"/>
    </location>
</feature>
<evidence type="ECO:0000256" key="3">
    <source>
        <dbReference type="ARBA" id="ARBA00011992"/>
    </source>
</evidence>
<comment type="caution">
    <text evidence="13">The sequence shown here is derived from an EMBL/GenBank/DDBJ whole genome shotgun (WGS) entry which is preliminary data.</text>
</comment>
<sequence length="677" mass="75935">MKEINELNGKAMTIKLDPELPEYPPFEPNVRRAPNRGFTLTQKEAELALKNALRYVPEELHEKLAPEFMEELVTRGRIYGYRFRPKGRIWGRPIDEYKGKCIEGKAFQVMIDNNLDFEVALYPYELVTYGETGQVCQNWMQYRLIKKYLEILDREHTLVVMSGHPLGLFKSHPEAPRVIITNGLLVGMYDDQQNWHRGMQLGVTNYGQMTAGGWMYIGPQGIVHGTYNTILNAGRLHLGLKPGEDMRGHLFISSGLGGMSGAQPKACEIAGAVGIIAEVDPSRIETRRKQGWVSYVSSDLDEVFRVANEHLKKKEPISIAYYGNIVDLLEYAVKLGIKAELISDQTSCHAAYDGGYCPKGLTFEERTKLLSEDREKFKLLVNKSLRKHFELIKTLVDRGAYFFDYGNSFMKAVYDAGVKEICKNGTDEREGFIFPSYVEDIMGPLLFDYGYGPFRWVCLSGKREDLLKTDKAAMECIDPDRRPQDRDNYIWIRDADKNNLVVGTQARILYADADLRLAIARKFNEMVRKGEIGPVMLGRDHHDTGGTDSPFRETANIKDGSNITADMAVQCYAGNAARGMSLIALHNGGGVGIGKAINGGFGLVLDGSEGVDKVIDRALSWDVLVGVARRSWARNDGAMEVARSVNEKSKENYHITLPYIPNDTLVANTVAEALKKN</sequence>
<feature type="domain" description="Urocanase Rossmann-like" evidence="10">
    <location>
        <begin position="218"/>
        <end position="441"/>
    </location>
</feature>
<dbReference type="Pfam" id="PF17391">
    <property type="entry name" value="Urocanase_N"/>
    <property type="match status" value="1"/>
</dbReference>
<evidence type="ECO:0000256" key="2">
    <source>
        <dbReference type="ARBA" id="ARBA00007578"/>
    </source>
</evidence>
<dbReference type="GO" id="GO:0016153">
    <property type="term" value="F:urocanate hydratase activity"/>
    <property type="evidence" value="ECO:0007669"/>
    <property type="project" value="UniProtKB-UniRule"/>
</dbReference>
<dbReference type="NCBIfam" id="NF003820">
    <property type="entry name" value="PRK05414.1"/>
    <property type="match status" value="1"/>
</dbReference>
<feature type="binding site" evidence="9">
    <location>
        <position position="283"/>
    </location>
    <ligand>
        <name>NAD(+)</name>
        <dbReference type="ChEBI" id="CHEBI:57540"/>
    </ligand>
</feature>
<comment type="function">
    <text evidence="9">Catalyzes the conversion of urocanate to 4-imidazolone-5-propionate.</text>
</comment>
<evidence type="ECO:0000256" key="4">
    <source>
        <dbReference type="ARBA" id="ARBA00022808"/>
    </source>
</evidence>
<dbReference type="SUPFAM" id="SSF111326">
    <property type="entry name" value="Urocanase"/>
    <property type="match status" value="1"/>
</dbReference>
<gene>
    <name evidence="9" type="primary">hutU</name>
    <name evidence="13" type="ORF">HMPREF1705_02691</name>
</gene>
<comment type="pathway">
    <text evidence="1 9">Amino-acid degradation; L-histidine degradation into L-glutamate; N-formimidoyl-L-glutamate from L-histidine: step 2/3.</text>
</comment>
<comment type="similarity">
    <text evidence="2 9">Belongs to the urocanase family.</text>
</comment>
<dbReference type="PROSITE" id="PS01233">
    <property type="entry name" value="UROCANASE"/>
    <property type="match status" value="1"/>
</dbReference>
<dbReference type="InterPro" id="IPR055351">
    <property type="entry name" value="Urocanase"/>
</dbReference>
<evidence type="ECO:0000313" key="14">
    <source>
        <dbReference type="Proteomes" id="UP000005273"/>
    </source>
</evidence>
<dbReference type="InterPro" id="IPR035401">
    <property type="entry name" value="Urocanase_C"/>
</dbReference>
<comment type="caution">
    <text evidence="9">Lacks conserved residue(s) required for the propagation of feature annotation.</text>
</comment>
<protein>
    <recommendedName>
        <fullName evidence="3 9">Urocanate hydratase</fullName>
        <shortName evidence="9">Urocanase</shortName>
        <ecNumber evidence="3 9">4.2.1.49</ecNumber>
    </recommendedName>
    <alternativeName>
        <fullName evidence="7 9">Imidazolonepropionate hydrolase</fullName>
    </alternativeName>
</protein>
<dbReference type="InterPro" id="IPR023636">
    <property type="entry name" value="Urocanase_CS"/>
</dbReference>
<reference evidence="14" key="1">
    <citation type="submission" date="2012-09" db="EMBL/GenBank/DDBJ databases">
        <authorList>
            <person name="Weinstock G."/>
            <person name="Sodergren E."/>
            <person name="Clifton S."/>
            <person name="Fulton L."/>
            <person name="Fulton B."/>
            <person name="Courtney L."/>
            <person name="Fronick C."/>
            <person name="Harrison M."/>
            <person name="Strong C."/>
            <person name="Farmer C."/>
            <person name="Delehaunty K."/>
            <person name="Markovic C."/>
            <person name="Hall O."/>
            <person name="Minx P."/>
            <person name="Tomlinson C."/>
            <person name="Mitreva M."/>
            <person name="Nelson J."/>
            <person name="Hou S."/>
            <person name="Wollam A."/>
            <person name="Pepin K.H."/>
            <person name="Johnson M."/>
            <person name="Bhonagiri V."/>
            <person name="Nash W.E."/>
            <person name="Suruliraj S."/>
            <person name="Warren W."/>
            <person name="Chinwalla A."/>
            <person name="Mardis E.R."/>
            <person name="Wilson R.K."/>
        </authorList>
    </citation>
    <scope>NUCLEOTIDE SEQUENCE [LARGE SCALE GENOMIC DNA]</scope>
    <source>
        <strain evidence="14">OS1</strain>
    </source>
</reference>
<dbReference type="EC" id="4.2.1.49" evidence="3 9"/>
<name>A0A0T5X841_9BACT</name>
<evidence type="ECO:0000256" key="1">
    <source>
        <dbReference type="ARBA" id="ARBA00004794"/>
    </source>
</evidence>
<dbReference type="InterPro" id="IPR035085">
    <property type="entry name" value="Urocanase_Rossmann-like"/>
</dbReference>
<dbReference type="PIRSF" id="PIRSF001423">
    <property type="entry name" value="Urocanate_hydrat"/>
    <property type="match status" value="1"/>
</dbReference>
<evidence type="ECO:0000256" key="7">
    <source>
        <dbReference type="ARBA" id="ARBA00031640"/>
    </source>
</evidence>
<proteinExistence type="inferred from homology"/>
<dbReference type="eggNOG" id="COG2987">
    <property type="taxonomic scope" value="Bacteria"/>
</dbReference>
<evidence type="ECO:0000259" key="12">
    <source>
        <dbReference type="Pfam" id="PF17392"/>
    </source>
</evidence>
<keyword evidence="14" id="KW-1185">Reference proteome</keyword>
<dbReference type="Pfam" id="PF01175">
    <property type="entry name" value="Urocanase"/>
    <property type="match status" value="1"/>
</dbReference>
<dbReference type="InterPro" id="IPR038364">
    <property type="entry name" value="Urocanase_central_sf"/>
</dbReference>
<dbReference type="Gene3D" id="3.40.1770.10">
    <property type="entry name" value="Urocanase superfamily"/>
    <property type="match status" value="2"/>
</dbReference>
<comment type="catalytic activity">
    <reaction evidence="8 9">
        <text>4-imidazolone-5-propanoate = trans-urocanate + H2O</text>
        <dbReference type="Rhea" id="RHEA:13101"/>
        <dbReference type="ChEBI" id="CHEBI:15377"/>
        <dbReference type="ChEBI" id="CHEBI:17771"/>
        <dbReference type="ChEBI" id="CHEBI:77893"/>
        <dbReference type="EC" id="4.2.1.49"/>
    </reaction>
</comment>
<evidence type="ECO:0000259" key="10">
    <source>
        <dbReference type="Pfam" id="PF01175"/>
    </source>
</evidence>
<comment type="subcellular location">
    <subcellularLocation>
        <location evidence="9">Cytoplasm</location>
    </subcellularLocation>
</comment>
<keyword evidence="6 9" id="KW-0456">Lyase</keyword>
<dbReference type="PANTHER" id="PTHR12216">
    <property type="entry name" value="UROCANATE HYDRATASE"/>
    <property type="match status" value="1"/>
</dbReference>
<evidence type="ECO:0000259" key="11">
    <source>
        <dbReference type="Pfam" id="PF17391"/>
    </source>
</evidence>
<dbReference type="Pfam" id="PF17392">
    <property type="entry name" value="Urocanase_C"/>
    <property type="match status" value="1"/>
</dbReference>
<dbReference type="InterPro" id="IPR035400">
    <property type="entry name" value="Urocanase_N"/>
</dbReference>
<feature type="binding site" evidence="9">
    <location>
        <position position="208"/>
    </location>
    <ligand>
        <name>NAD(+)</name>
        <dbReference type="ChEBI" id="CHEBI:57540"/>
    </ligand>
</feature>
<dbReference type="STRING" id="592015.HMPREF1705_02691"/>
<dbReference type="AlphaFoldDB" id="A0A0T5X841"/>
<feature type="binding site" evidence="9">
    <location>
        <position position="590"/>
    </location>
    <ligand>
        <name>NAD(+)</name>
        <dbReference type="ChEBI" id="CHEBI:57540"/>
    </ligand>
</feature>
<dbReference type="UniPathway" id="UPA00379">
    <property type="reaction ID" value="UER00550"/>
</dbReference>
<evidence type="ECO:0000256" key="6">
    <source>
        <dbReference type="ARBA" id="ARBA00023239"/>
    </source>
</evidence>
<comment type="cofactor">
    <cofactor evidence="9">
        <name>NAD(+)</name>
        <dbReference type="ChEBI" id="CHEBI:57540"/>
    </cofactor>
    <text evidence="9">Binds 1 NAD(+) per subunit.</text>
</comment>
<keyword evidence="5 9" id="KW-0520">NAD</keyword>
<evidence type="ECO:0000313" key="13">
    <source>
        <dbReference type="EMBL" id="KRT34448.1"/>
    </source>
</evidence>
<organism evidence="13 14">
    <name type="scientific">Acetomicrobium hydrogeniformans ATCC BAA-1850</name>
    <dbReference type="NCBI Taxonomy" id="592015"/>
    <lineage>
        <taxon>Bacteria</taxon>
        <taxon>Thermotogati</taxon>
        <taxon>Synergistota</taxon>
        <taxon>Synergistia</taxon>
        <taxon>Synergistales</taxon>
        <taxon>Acetomicrobiaceae</taxon>
        <taxon>Acetomicrobium</taxon>
    </lineage>
</organism>
<dbReference type="PANTHER" id="PTHR12216:SF3">
    <property type="entry name" value="UROCANATE HYDRATASE"/>
    <property type="match status" value="1"/>
</dbReference>
<dbReference type="Gene3D" id="3.40.50.10730">
    <property type="entry name" value="Urocanase like domains"/>
    <property type="match status" value="1"/>
</dbReference>
<dbReference type="HAMAP" id="MF_00577">
    <property type="entry name" value="HutU"/>
    <property type="match status" value="1"/>
</dbReference>
<dbReference type="GO" id="GO:0005737">
    <property type="term" value="C:cytoplasm"/>
    <property type="evidence" value="ECO:0007669"/>
    <property type="project" value="UniProtKB-SubCell"/>
</dbReference>